<dbReference type="InterPro" id="IPR038404">
    <property type="entry name" value="TRAP_DctP_sf"/>
</dbReference>
<evidence type="ECO:0000313" key="3">
    <source>
        <dbReference type="Proteomes" id="UP000036958"/>
    </source>
</evidence>
<organism evidence="2 3">
    <name type="scientific">Sunxiuqinia dokdonensis</name>
    <dbReference type="NCBI Taxonomy" id="1409788"/>
    <lineage>
        <taxon>Bacteria</taxon>
        <taxon>Pseudomonadati</taxon>
        <taxon>Bacteroidota</taxon>
        <taxon>Bacteroidia</taxon>
        <taxon>Marinilabiliales</taxon>
        <taxon>Prolixibacteraceae</taxon>
        <taxon>Sunxiuqinia</taxon>
    </lineage>
</organism>
<dbReference type="PATRIC" id="fig|1409788.3.peg.1024"/>
<evidence type="ECO:0008006" key="4">
    <source>
        <dbReference type="Google" id="ProtNLM"/>
    </source>
</evidence>
<reference evidence="3" key="1">
    <citation type="submission" date="2015-07" db="EMBL/GenBank/DDBJ databases">
        <title>Genome sequencing of Sunxiuqinia dokdonensis strain SK.</title>
        <authorList>
            <person name="Ahn S."/>
            <person name="Kim B.-C."/>
        </authorList>
    </citation>
    <scope>NUCLEOTIDE SEQUENCE [LARGE SCALE GENOMIC DNA]</scope>
    <source>
        <strain evidence="3">SK</strain>
    </source>
</reference>
<evidence type="ECO:0000313" key="2">
    <source>
        <dbReference type="EMBL" id="KOH46178.1"/>
    </source>
</evidence>
<dbReference type="SUPFAM" id="SSF53850">
    <property type="entry name" value="Periplasmic binding protein-like II"/>
    <property type="match status" value="1"/>
</dbReference>
<dbReference type="NCBIfam" id="TIGR00787">
    <property type="entry name" value="dctP"/>
    <property type="match status" value="1"/>
</dbReference>
<dbReference type="NCBIfam" id="NF037995">
    <property type="entry name" value="TRAP_S1"/>
    <property type="match status" value="1"/>
</dbReference>
<dbReference type="STRING" id="1409788.NC99_10050"/>
<dbReference type="GO" id="GO:0055085">
    <property type="term" value="P:transmembrane transport"/>
    <property type="evidence" value="ECO:0007669"/>
    <property type="project" value="InterPro"/>
</dbReference>
<dbReference type="CDD" id="cd13671">
    <property type="entry name" value="PBP2_TRAP_SBP_like_3"/>
    <property type="match status" value="1"/>
</dbReference>
<dbReference type="PANTHER" id="PTHR33376">
    <property type="match status" value="1"/>
</dbReference>
<dbReference type="PROSITE" id="PS51257">
    <property type="entry name" value="PROKAR_LIPOPROTEIN"/>
    <property type="match status" value="1"/>
</dbReference>
<protein>
    <recommendedName>
        <fullName evidence="4">C4-dicarboxylate ABC transporter substrate-binding protein</fullName>
    </recommendedName>
</protein>
<comment type="caution">
    <text evidence="2">The sequence shown here is derived from an EMBL/GenBank/DDBJ whole genome shotgun (WGS) entry which is preliminary data.</text>
</comment>
<dbReference type="Proteomes" id="UP000036958">
    <property type="component" value="Unassembled WGS sequence"/>
</dbReference>
<dbReference type="InterPro" id="IPR018389">
    <property type="entry name" value="DctP_fam"/>
</dbReference>
<dbReference type="RefSeq" id="WP_053180309.1">
    <property type="nucleotide sequence ID" value="NZ_LGIA01000042.1"/>
</dbReference>
<dbReference type="AlphaFoldDB" id="A0A0L8VCW8"/>
<sequence length="329" mass="37042">MAYNSKLVKFLGGILLLATFSCVGPLKDKRELKLAHGLPVDHPVHHAMEFMAKRTAELSEGKLIIDIYPAEQLGSEQQCVELLQIGSLAITKVSAAVMESFTDDYKVFGLPYIFKSKEHAFKIMDGEIGQDLLLSTEDKWIRGLTYYDAGSRSFYTKSKPITHPDDLAGLKIRVMRSITAVEMTKALGGSPTPISWGELYTALQSGVVDGAENNPPSLYTSRHYEVCKFYSLDEHTTIPDVLVFSQIIWDKLSEQEKEWIQQAADESAVLQRKLWAESEIESLEEVQKAGVQINYPDKAPFIEKVQPLLESYKDKPVIYSYIKRIQAVE</sequence>
<keyword evidence="3" id="KW-1185">Reference proteome</keyword>
<dbReference type="GO" id="GO:0030288">
    <property type="term" value="C:outer membrane-bounded periplasmic space"/>
    <property type="evidence" value="ECO:0007669"/>
    <property type="project" value="InterPro"/>
</dbReference>
<name>A0A0L8VCW8_9BACT</name>
<evidence type="ECO:0000256" key="1">
    <source>
        <dbReference type="ARBA" id="ARBA00022729"/>
    </source>
</evidence>
<dbReference type="Gene3D" id="3.40.190.170">
    <property type="entry name" value="Bacterial extracellular solute-binding protein, family 7"/>
    <property type="match status" value="1"/>
</dbReference>
<proteinExistence type="predicted"/>
<dbReference type="PANTHER" id="PTHR33376:SF2">
    <property type="entry name" value="DICARBOXYLATE-BINDING PERIPLASMIC PROTEIN"/>
    <property type="match status" value="1"/>
</dbReference>
<dbReference type="GO" id="GO:0030246">
    <property type="term" value="F:carbohydrate binding"/>
    <property type="evidence" value="ECO:0007669"/>
    <property type="project" value="TreeGrafter"/>
</dbReference>
<dbReference type="PIRSF" id="PIRSF006470">
    <property type="entry name" value="DctB"/>
    <property type="match status" value="1"/>
</dbReference>
<dbReference type="Pfam" id="PF03480">
    <property type="entry name" value="DctP"/>
    <property type="match status" value="1"/>
</dbReference>
<dbReference type="EMBL" id="LGIA01000042">
    <property type="protein sequence ID" value="KOH46178.1"/>
    <property type="molecule type" value="Genomic_DNA"/>
</dbReference>
<accession>A0A0L8VCW8</accession>
<dbReference type="OrthoDB" id="9776801at2"/>
<keyword evidence="1" id="KW-0732">Signal</keyword>
<gene>
    <name evidence="2" type="ORF">NC99_10050</name>
</gene>
<dbReference type="InterPro" id="IPR004682">
    <property type="entry name" value="TRAP_DctP"/>
</dbReference>